<dbReference type="Gene3D" id="3.30.70.270">
    <property type="match status" value="1"/>
</dbReference>
<comment type="catalytic activity">
    <reaction evidence="2">
        <text>2 GTP = 3',3'-c-di-GMP + 2 diphosphate</text>
        <dbReference type="Rhea" id="RHEA:24898"/>
        <dbReference type="ChEBI" id="CHEBI:33019"/>
        <dbReference type="ChEBI" id="CHEBI:37565"/>
        <dbReference type="ChEBI" id="CHEBI:58805"/>
        <dbReference type="EC" id="2.7.7.65"/>
    </reaction>
</comment>
<dbReference type="InterPro" id="IPR043128">
    <property type="entry name" value="Rev_trsase/Diguanyl_cyclase"/>
</dbReference>
<dbReference type="NCBIfam" id="TIGR00254">
    <property type="entry name" value="GGDEF"/>
    <property type="match status" value="1"/>
</dbReference>
<feature type="domain" description="GGDEF" evidence="3">
    <location>
        <begin position="207"/>
        <end position="342"/>
    </location>
</feature>
<reference evidence="4 5" key="1">
    <citation type="submission" date="2023-07" db="EMBL/GenBank/DDBJ databases">
        <title>Genomic Encyclopedia of Type Strains, Phase IV (KMG-IV): sequencing the most valuable type-strain genomes for metagenomic binning, comparative biology and taxonomic classification.</title>
        <authorList>
            <person name="Goeker M."/>
        </authorList>
    </citation>
    <scope>NUCLEOTIDE SEQUENCE [LARGE SCALE GENOMIC DNA]</scope>
    <source>
        <strain evidence="4 5">B6-8</strain>
    </source>
</reference>
<dbReference type="CDD" id="cd01949">
    <property type="entry name" value="GGDEF"/>
    <property type="match status" value="1"/>
</dbReference>
<dbReference type="PANTHER" id="PTHR45138:SF9">
    <property type="entry name" value="DIGUANYLATE CYCLASE DGCM-RELATED"/>
    <property type="match status" value="1"/>
</dbReference>
<dbReference type="Proteomes" id="UP001241603">
    <property type="component" value="Unassembled WGS sequence"/>
</dbReference>
<evidence type="ECO:0000256" key="2">
    <source>
        <dbReference type="ARBA" id="ARBA00034247"/>
    </source>
</evidence>
<evidence type="ECO:0000313" key="5">
    <source>
        <dbReference type="Proteomes" id="UP001241603"/>
    </source>
</evidence>
<keyword evidence="5" id="KW-1185">Reference proteome</keyword>
<dbReference type="EC" id="2.7.7.65" evidence="1"/>
<comment type="caution">
    <text evidence="4">The sequence shown here is derived from an EMBL/GenBank/DDBJ whole genome shotgun (WGS) entry which is preliminary data.</text>
</comment>
<dbReference type="InterPro" id="IPR050469">
    <property type="entry name" value="Diguanylate_Cyclase"/>
</dbReference>
<dbReference type="PROSITE" id="PS50887">
    <property type="entry name" value="GGDEF"/>
    <property type="match status" value="1"/>
</dbReference>
<dbReference type="SUPFAM" id="SSF55073">
    <property type="entry name" value="Nucleotide cyclase"/>
    <property type="match status" value="1"/>
</dbReference>
<accession>A0ABU0H1C3</accession>
<evidence type="ECO:0000259" key="3">
    <source>
        <dbReference type="PROSITE" id="PS50887"/>
    </source>
</evidence>
<evidence type="ECO:0000313" key="4">
    <source>
        <dbReference type="EMBL" id="MDQ0436114.1"/>
    </source>
</evidence>
<sequence>MMGRDDLKRSYRYAELALDHLRRNALPATPRNFEFWYIYASGFNGSLKRAVDTALRENGRIDSDTLKRLCALHLSPAQLGDQIGEVGGKVVAKIGQIGALIETALDEAASYSATLQLTGRALSADTGDDNIRAVLSELVAATAQIDGKRRLLEAQLSDSRTQLDTLQAHIEAIHYESLNDQLTTLGNRKHFDHAIERAVDEAATERAPLSLLLTDIDHFKSFNDRYGHPTGDHVLRLVALAAKQNITAGDTACRYGGEEFAIILPRTDSARALAVGEHIRQAVMHQEFVKRSTGERLGRITISIGVATHRPGDTIQSLIERADACLYAAKHSGRNRVVLDIPAVLAQYGRH</sequence>
<dbReference type="RefSeq" id="WP_266347051.1">
    <property type="nucleotide sequence ID" value="NZ_JAPKNG010000001.1"/>
</dbReference>
<name>A0ABU0H1C3_9HYPH</name>
<dbReference type="InterPro" id="IPR000160">
    <property type="entry name" value="GGDEF_dom"/>
</dbReference>
<proteinExistence type="predicted"/>
<organism evidence="4 5">
    <name type="scientific">Kaistia dalseonensis</name>
    <dbReference type="NCBI Taxonomy" id="410840"/>
    <lineage>
        <taxon>Bacteria</taxon>
        <taxon>Pseudomonadati</taxon>
        <taxon>Pseudomonadota</taxon>
        <taxon>Alphaproteobacteria</taxon>
        <taxon>Hyphomicrobiales</taxon>
        <taxon>Kaistiaceae</taxon>
        <taxon>Kaistia</taxon>
    </lineage>
</organism>
<dbReference type="EMBL" id="JAUSVO010000001">
    <property type="protein sequence ID" value="MDQ0436114.1"/>
    <property type="molecule type" value="Genomic_DNA"/>
</dbReference>
<protein>
    <recommendedName>
        <fullName evidence="1">diguanylate cyclase</fullName>
        <ecNumber evidence="1">2.7.7.65</ecNumber>
    </recommendedName>
</protein>
<gene>
    <name evidence="4" type="ORF">QO014_000484</name>
</gene>
<dbReference type="InterPro" id="IPR029787">
    <property type="entry name" value="Nucleotide_cyclase"/>
</dbReference>
<dbReference type="Pfam" id="PF00990">
    <property type="entry name" value="GGDEF"/>
    <property type="match status" value="1"/>
</dbReference>
<dbReference type="SMART" id="SM00267">
    <property type="entry name" value="GGDEF"/>
    <property type="match status" value="1"/>
</dbReference>
<dbReference type="PANTHER" id="PTHR45138">
    <property type="entry name" value="REGULATORY COMPONENTS OF SENSORY TRANSDUCTION SYSTEM"/>
    <property type="match status" value="1"/>
</dbReference>
<evidence type="ECO:0000256" key="1">
    <source>
        <dbReference type="ARBA" id="ARBA00012528"/>
    </source>
</evidence>